<evidence type="ECO:0008006" key="5">
    <source>
        <dbReference type="Google" id="ProtNLM"/>
    </source>
</evidence>
<dbReference type="InterPro" id="IPR036514">
    <property type="entry name" value="SGNH_hydro_sf"/>
</dbReference>
<sequence>MGSSGEGGCGAPLEDDYRHRMIIALLLLISLAGFESGLVVPVVGLAQPCPTGFFSFGDSLSDTGSRSNLFPGLFHSDYPPYGEQFFQRPAKRICNGRLVLDFFG</sequence>
<keyword evidence="2" id="KW-1133">Transmembrane helix</keyword>
<dbReference type="PANTHER" id="PTHR22835:SF659">
    <property type="entry name" value="GDSL LIPASE_ACYLHYDROLASE, PUTATIVE (AFU_ORTHOLOGUE AFUA_2G00510)-RELATED"/>
    <property type="match status" value="1"/>
</dbReference>
<proteinExistence type="inferred from homology"/>
<dbReference type="AlphaFoldDB" id="A0ABD1XK64"/>
<evidence type="ECO:0000313" key="3">
    <source>
        <dbReference type="EMBL" id="KAL2609337.1"/>
    </source>
</evidence>
<evidence type="ECO:0000256" key="1">
    <source>
        <dbReference type="ARBA" id="ARBA00008668"/>
    </source>
</evidence>
<keyword evidence="2" id="KW-0472">Membrane</keyword>
<organism evidence="3 4">
    <name type="scientific">Riccia fluitans</name>
    <dbReference type="NCBI Taxonomy" id="41844"/>
    <lineage>
        <taxon>Eukaryota</taxon>
        <taxon>Viridiplantae</taxon>
        <taxon>Streptophyta</taxon>
        <taxon>Embryophyta</taxon>
        <taxon>Marchantiophyta</taxon>
        <taxon>Marchantiopsida</taxon>
        <taxon>Marchantiidae</taxon>
        <taxon>Marchantiales</taxon>
        <taxon>Ricciaceae</taxon>
        <taxon>Riccia</taxon>
    </lineage>
</organism>
<comment type="similarity">
    <text evidence="1">Belongs to the 'GDSL' lipolytic enzyme family.</text>
</comment>
<keyword evidence="2" id="KW-0812">Transmembrane</keyword>
<feature type="transmembrane region" description="Helical" evidence="2">
    <location>
        <begin position="21"/>
        <end position="46"/>
    </location>
</feature>
<dbReference type="PANTHER" id="PTHR22835">
    <property type="entry name" value="ZINC FINGER FYVE DOMAIN CONTAINING PROTEIN"/>
    <property type="match status" value="1"/>
</dbReference>
<dbReference type="Gene3D" id="3.40.50.1110">
    <property type="entry name" value="SGNH hydrolase"/>
    <property type="match status" value="1"/>
</dbReference>
<reference evidence="3 4" key="1">
    <citation type="submission" date="2024-09" db="EMBL/GenBank/DDBJ databases">
        <title>Chromosome-scale assembly of Riccia fluitans.</title>
        <authorList>
            <person name="Paukszto L."/>
            <person name="Sawicki J."/>
            <person name="Karawczyk K."/>
            <person name="Piernik-Szablinska J."/>
            <person name="Szczecinska M."/>
            <person name="Mazdziarz M."/>
        </authorList>
    </citation>
    <scope>NUCLEOTIDE SEQUENCE [LARGE SCALE GENOMIC DNA]</scope>
    <source>
        <strain evidence="3">Rf_01</strain>
        <tissue evidence="3">Aerial parts of the thallus</tissue>
    </source>
</reference>
<evidence type="ECO:0000256" key="2">
    <source>
        <dbReference type="SAM" id="Phobius"/>
    </source>
</evidence>
<gene>
    <name evidence="3" type="ORF">R1flu_027910</name>
</gene>
<dbReference type="EMBL" id="JBHFFA010000008">
    <property type="protein sequence ID" value="KAL2609337.1"/>
    <property type="molecule type" value="Genomic_DNA"/>
</dbReference>
<evidence type="ECO:0000313" key="4">
    <source>
        <dbReference type="Proteomes" id="UP001605036"/>
    </source>
</evidence>
<name>A0ABD1XK64_9MARC</name>
<comment type="caution">
    <text evidence="3">The sequence shown here is derived from an EMBL/GenBank/DDBJ whole genome shotgun (WGS) entry which is preliminary data.</text>
</comment>
<dbReference type="Proteomes" id="UP001605036">
    <property type="component" value="Unassembled WGS sequence"/>
</dbReference>
<accession>A0ABD1XK64</accession>
<keyword evidence="4" id="KW-1185">Reference proteome</keyword>
<protein>
    <recommendedName>
        <fullName evidence="5">GDSL esterase/lipase</fullName>
    </recommendedName>
</protein>